<dbReference type="EMBL" id="GBRH01248948">
    <property type="protein sequence ID" value="JAD48947.1"/>
    <property type="molecule type" value="Transcribed_RNA"/>
</dbReference>
<evidence type="ECO:0000256" key="1">
    <source>
        <dbReference type="SAM" id="Phobius"/>
    </source>
</evidence>
<proteinExistence type="predicted"/>
<protein>
    <submittedName>
        <fullName evidence="2">Uncharacterized protein</fullName>
    </submittedName>
</protein>
<keyword evidence="1" id="KW-1133">Transmembrane helix</keyword>
<feature type="transmembrane region" description="Helical" evidence="1">
    <location>
        <begin position="29"/>
        <end position="54"/>
    </location>
</feature>
<reference evidence="2" key="2">
    <citation type="journal article" date="2015" name="Data Brief">
        <title>Shoot transcriptome of the giant reed, Arundo donax.</title>
        <authorList>
            <person name="Barrero R.A."/>
            <person name="Guerrero F.D."/>
            <person name="Moolhuijzen P."/>
            <person name="Goolsby J.A."/>
            <person name="Tidwell J."/>
            <person name="Bellgard S.E."/>
            <person name="Bellgard M.I."/>
        </authorList>
    </citation>
    <scope>NUCLEOTIDE SEQUENCE</scope>
    <source>
        <tissue evidence="2">Shoot tissue taken approximately 20 cm above the soil surface</tissue>
    </source>
</reference>
<evidence type="ECO:0000313" key="2">
    <source>
        <dbReference type="EMBL" id="JAD48947.1"/>
    </source>
</evidence>
<name>A0A0A9APC6_ARUDO</name>
<accession>A0A0A9APC6</accession>
<keyword evidence="1" id="KW-0472">Membrane</keyword>
<keyword evidence="1" id="KW-0812">Transmembrane</keyword>
<organism evidence="2">
    <name type="scientific">Arundo donax</name>
    <name type="common">Giant reed</name>
    <name type="synonym">Donax arundinaceus</name>
    <dbReference type="NCBI Taxonomy" id="35708"/>
    <lineage>
        <taxon>Eukaryota</taxon>
        <taxon>Viridiplantae</taxon>
        <taxon>Streptophyta</taxon>
        <taxon>Embryophyta</taxon>
        <taxon>Tracheophyta</taxon>
        <taxon>Spermatophyta</taxon>
        <taxon>Magnoliopsida</taxon>
        <taxon>Liliopsida</taxon>
        <taxon>Poales</taxon>
        <taxon>Poaceae</taxon>
        <taxon>PACMAD clade</taxon>
        <taxon>Arundinoideae</taxon>
        <taxon>Arundineae</taxon>
        <taxon>Arundo</taxon>
    </lineage>
</organism>
<dbReference type="AlphaFoldDB" id="A0A0A9APC6"/>
<reference evidence="2" key="1">
    <citation type="submission" date="2014-09" db="EMBL/GenBank/DDBJ databases">
        <authorList>
            <person name="Magalhaes I.L.F."/>
            <person name="Oliveira U."/>
            <person name="Santos F.R."/>
            <person name="Vidigal T.H.D.A."/>
            <person name="Brescovit A.D."/>
            <person name="Santos A.J."/>
        </authorList>
    </citation>
    <scope>NUCLEOTIDE SEQUENCE</scope>
    <source>
        <tissue evidence="2">Shoot tissue taken approximately 20 cm above the soil surface</tissue>
    </source>
</reference>
<sequence>MPLRCESLLKSPCAGSLIRRCSYRTKSQVVAIPLAGFPCCAAAAFYSGVVRWAVSPQSWEREHRGRVRCVL</sequence>